<gene>
    <name evidence="1" type="ORF">g.7943</name>
</gene>
<sequence length="126" mass="14244">QTSRKIRNQPSCPRLTHSCYIACVPYRTFFYRYDSRNSLIPTYAYIFIFRTPGYLGTIQNFYTGKHPEKSGISHLAPDSHILVTLPVYPIGHSFIDMIPGTALSQLMPIFLSSGHQGISVRSKTST</sequence>
<feature type="non-terminal residue" evidence="1">
    <location>
        <position position="1"/>
    </location>
</feature>
<proteinExistence type="predicted"/>
<reference evidence="1" key="1">
    <citation type="submission" date="2015-12" db="EMBL/GenBank/DDBJ databases">
        <title>De novo transcriptome assembly of four potential Pierce s Disease insect vectors from Arizona vineyards.</title>
        <authorList>
            <person name="Tassone E.E."/>
        </authorList>
    </citation>
    <scope>NUCLEOTIDE SEQUENCE</scope>
</reference>
<name>A0A1B6DMC1_9HEMI</name>
<dbReference type="EMBL" id="GEDC01010479">
    <property type="protein sequence ID" value="JAS26819.1"/>
    <property type="molecule type" value="Transcribed_RNA"/>
</dbReference>
<dbReference type="AlphaFoldDB" id="A0A1B6DMC1"/>
<organism evidence="1">
    <name type="scientific">Clastoptera arizonana</name>
    <name type="common">Arizona spittle bug</name>
    <dbReference type="NCBI Taxonomy" id="38151"/>
    <lineage>
        <taxon>Eukaryota</taxon>
        <taxon>Metazoa</taxon>
        <taxon>Ecdysozoa</taxon>
        <taxon>Arthropoda</taxon>
        <taxon>Hexapoda</taxon>
        <taxon>Insecta</taxon>
        <taxon>Pterygota</taxon>
        <taxon>Neoptera</taxon>
        <taxon>Paraneoptera</taxon>
        <taxon>Hemiptera</taxon>
        <taxon>Auchenorrhyncha</taxon>
        <taxon>Cercopoidea</taxon>
        <taxon>Clastopteridae</taxon>
        <taxon>Clastoptera</taxon>
    </lineage>
</organism>
<protein>
    <submittedName>
        <fullName evidence="1">Uncharacterized protein</fullName>
    </submittedName>
</protein>
<evidence type="ECO:0000313" key="1">
    <source>
        <dbReference type="EMBL" id="JAS26819.1"/>
    </source>
</evidence>
<feature type="non-terminal residue" evidence="1">
    <location>
        <position position="126"/>
    </location>
</feature>
<accession>A0A1B6DMC1</accession>